<keyword evidence="2" id="KW-1185">Reference proteome</keyword>
<accession>A0AAJ0HA12</accession>
<organism evidence="1 2">
    <name type="scientific">Lasiosphaeria hispida</name>
    <dbReference type="NCBI Taxonomy" id="260671"/>
    <lineage>
        <taxon>Eukaryota</taxon>
        <taxon>Fungi</taxon>
        <taxon>Dikarya</taxon>
        <taxon>Ascomycota</taxon>
        <taxon>Pezizomycotina</taxon>
        <taxon>Sordariomycetes</taxon>
        <taxon>Sordariomycetidae</taxon>
        <taxon>Sordariales</taxon>
        <taxon>Lasiosphaeriaceae</taxon>
        <taxon>Lasiosphaeria</taxon>
    </lineage>
</organism>
<dbReference type="Gene3D" id="3.90.245.10">
    <property type="entry name" value="Ribonucleoside hydrolase-like"/>
    <property type="match status" value="1"/>
</dbReference>
<dbReference type="InterPro" id="IPR036452">
    <property type="entry name" value="Ribo_hydro-like"/>
</dbReference>
<dbReference type="Proteomes" id="UP001275084">
    <property type="component" value="Unassembled WGS sequence"/>
</dbReference>
<proteinExistence type="predicted"/>
<dbReference type="EMBL" id="JAUIQD010000006">
    <property type="protein sequence ID" value="KAK3345789.1"/>
    <property type="molecule type" value="Genomic_DNA"/>
</dbReference>
<reference evidence="1" key="2">
    <citation type="submission" date="2023-06" db="EMBL/GenBank/DDBJ databases">
        <authorList>
            <consortium name="Lawrence Berkeley National Laboratory"/>
            <person name="Haridas S."/>
            <person name="Hensen N."/>
            <person name="Bonometti L."/>
            <person name="Westerberg I."/>
            <person name="Brannstrom I.O."/>
            <person name="Guillou S."/>
            <person name="Cros-Aarteil S."/>
            <person name="Calhoun S."/>
            <person name="Kuo A."/>
            <person name="Mondo S."/>
            <person name="Pangilinan J."/>
            <person name="Riley R."/>
            <person name="Labutti K."/>
            <person name="Andreopoulos B."/>
            <person name="Lipzen A."/>
            <person name="Chen C."/>
            <person name="Yanf M."/>
            <person name="Daum C."/>
            <person name="Ng V."/>
            <person name="Clum A."/>
            <person name="Steindorff A."/>
            <person name="Ohm R."/>
            <person name="Martin F."/>
            <person name="Silar P."/>
            <person name="Natvig D."/>
            <person name="Lalanne C."/>
            <person name="Gautier V."/>
            <person name="Ament-Velasquez S.L."/>
            <person name="Kruys A."/>
            <person name="Hutchinson M.I."/>
            <person name="Powell A.J."/>
            <person name="Barry K."/>
            <person name="Miller A.N."/>
            <person name="Grigoriev I.V."/>
            <person name="Debuchy R."/>
            <person name="Gladieux P."/>
            <person name="Thoren M.H."/>
            <person name="Johannesson H."/>
        </authorList>
    </citation>
    <scope>NUCLEOTIDE SEQUENCE</scope>
    <source>
        <strain evidence="1">CBS 955.72</strain>
    </source>
</reference>
<dbReference type="AlphaFoldDB" id="A0AAJ0HA12"/>
<protein>
    <submittedName>
        <fullName evidence="1">Uncharacterized protein</fullName>
    </submittedName>
</protein>
<gene>
    <name evidence="1" type="ORF">B0T25DRAFT_611652</name>
</gene>
<dbReference type="GO" id="GO:0016799">
    <property type="term" value="F:hydrolase activity, hydrolyzing N-glycosyl compounds"/>
    <property type="evidence" value="ECO:0007669"/>
    <property type="project" value="InterPro"/>
</dbReference>
<reference evidence="1" key="1">
    <citation type="journal article" date="2023" name="Mol. Phylogenet. Evol.">
        <title>Genome-scale phylogeny and comparative genomics of the fungal order Sordariales.</title>
        <authorList>
            <person name="Hensen N."/>
            <person name="Bonometti L."/>
            <person name="Westerberg I."/>
            <person name="Brannstrom I.O."/>
            <person name="Guillou S."/>
            <person name="Cros-Aarteil S."/>
            <person name="Calhoun S."/>
            <person name="Haridas S."/>
            <person name="Kuo A."/>
            <person name="Mondo S."/>
            <person name="Pangilinan J."/>
            <person name="Riley R."/>
            <person name="LaButti K."/>
            <person name="Andreopoulos B."/>
            <person name="Lipzen A."/>
            <person name="Chen C."/>
            <person name="Yan M."/>
            <person name="Daum C."/>
            <person name="Ng V."/>
            <person name="Clum A."/>
            <person name="Steindorff A."/>
            <person name="Ohm R.A."/>
            <person name="Martin F."/>
            <person name="Silar P."/>
            <person name="Natvig D.O."/>
            <person name="Lalanne C."/>
            <person name="Gautier V."/>
            <person name="Ament-Velasquez S.L."/>
            <person name="Kruys A."/>
            <person name="Hutchinson M.I."/>
            <person name="Powell A.J."/>
            <person name="Barry K."/>
            <person name="Miller A.N."/>
            <person name="Grigoriev I.V."/>
            <person name="Debuchy R."/>
            <person name="Gladieux P."/>
            <person name="Hiltunen Thoren M."/>
            <person name="Johannesson H."/>
        </authorList>
    </citation>
    <scope>NUCLEOTIDE SEQUENCE</scope>
    <source>
        <strain evidence="1">CBS 955.72</strain>
    </source>
</reference>
<sequence length="343" mass="38038">MESLARRVDQGEQPLTVLLISSLQDISEFFNTHSPSFIKKSFKKFVSQGRYTVTVTQPPESSVKLDPVMGMADDNFHPTAARNYTDTLGDLNLPSDAWSREAAKAARLDGSEFKFYWDPLHDPYMEQLNLEWYLKTRLVLEPDSGEFSRFMNTPPDFKTIVPMTKVIAYDGCAAMGTVGDDIMRALGIMDEVLPAYNTAAHQHRVFGVSKDDLGGVDGLSLGAAFKVFFLGSLLATHKYAESIIPARAVRYEVSTYPVDLDLFYAQLPYLAPWKALKAKAEALGAAGDVWGQRKAEGEADKLKAEKLNARFPKVPEVVPYELLYQEAMGGSGDDDEQVSQVSL</sequence>
<evidence type="ECO:0000313" key="1">
    <source>
        <dbReference type="EMBL" id="KAK3345789.1"/>
    </source>
</evidence>
<comment type="caution">
    <text evidence="1">The sequence shown here is derived from an EMBL/GenBank/DDBJ whole genome shotgun (WGS) entry which is preliminary data.</text>
</comment>
<evidence type="ECO:0000313" key="2">
    <source>
        <dbReference type="Proteomes" id="UP001275084"/>
    </source>
</evidence>
<name>A0AAJ0HA12_9PEZI</name>